<dbReference type="Proteomes" id="UP000325606">
    <property type="component" value="Chromosome"/>
</dbReference>
<dbReference type="Pfam" id="PF07603">
    <property type="entry name" value="Lcl_C"/>
    <property type="match status" value="1"/>
</dbReference>
<dbReference type="AlphaFoldDB" id="A0A5J6LDL0"/>
<accession>A0A5J6LDL0</accession>
<dbReference type="PANTHER" id="PTHR35812:SF1">
    <property type="entry name" value="LIPOPROTEIN"/>
    <property type="match status" value="1"/>
</dbReference>
<dbReference type="EMBL" id="CP044222">
    <property type="protein sequence ID" value="QEW06627.1"/>
    <property type="molecule type" value="Genomic_DNA"/>
</dbReference>
<feature type="domain" description="Lcl C-terminal" evidence="2">
    <location>
        <begin position="44"/>
        <end position="166"/>
    </location>
</feature>
<gene>
    <name evidence="3" type="ORF">F5I99_08995</name>
</gene>
<keyword evidence="4" id="KW-1185">Reference proteome</keyword>
<dbReference type="KEGG" id="nik:F5I99_08995"/>
<organism evidence="3 4">
    <name type="scientific">Nitrincola iocasae</name>
    <dbReference type="NCBI Taxonomy" id="2614693"/>
    <lineage>
        <taxon>Bacteria</taxon>
        <taxon>Pseudomonadati</taxon>
        <taxon>Pseudomonadota</taxon>
        <taxon>Gammaproteobacteria</taxon>
        <taxon>Oceanospirillales</taxon>
        <taxon>Oceanospirillaceae</taxon>
        <taxon>Nitrincola</taxon>
    </lineage>
</organism>
<feature type="chain" id="PRO_5023892394" evidence="1">
    <location>
        <begin position="22"/>
        <end position="194"/>
    </location>
</feature>
<sequence length="194" mass="21599">MKRIITFLILASWLTSNVVLAVCDENIAESTPLSRFVLNDSEAYDQQTNLTWNRCSVGTTWTSDAGCVGEVKLLGLDKAKQFAQNLGDGWRIPTIEELYSIVEQKCFNPTINSRVFPTVTNFGEGAPYWSDSNVEEIPSLIYFIDFLDGAVDGHTKGFPLAVRLVRSGCLSDTSRRCGGEPGRHQAYHDELLEE</sequence>
<evidence type="ECO:0000259" key="2">
    <source>
        <dbReference type="Pfam" id="PF07603"/>
    </source>
</evidence>
<keyword evidence="1" id="KW-0732">Signal</keyword>
<feature type="signal peptide" evidence="1">
    <location>
        <begin position="1"/>
        <end position="21"/>
    </location>
</feature>
<dbReference type="PANTHER" id="PTHR35812">
    <property type="entry name" value="LIPOPROTEIN"/>
    <property type="match status" value="1"/>
</dbReference>
<evidence type="ECO:0000313" key="4">
    <source>
        <dbReference type="Proteomes" id="UP000325606"/>
    </source>
</evidence>
<dbReference type="RefSeq" id="WP_151055202.1">
    <property type="nucleotide sequence ID" value="NZ_CP044222.1"/>
</dbReference>
<evidence type="ECO:0000313" key="3">
    <source>
        <dbReference type="EMBL" id="QEW06627.1"/>
    </source>
</evidence>
<evidence type="ECO:0000256" key="1">
    <source>
        <dbReference type="SAM" id="SignalP"/>
    </source>
</evidence>
<proteinExistence type="predicted"/>
<reference evidence="3 4" key="1">
    <citation type="submission" date="2019-09" db="EMBL/GenBank/DDBJ databases">
        <title>Nitrincola iocasae sp. nov., a bacterium isolated from the sediment collected at a cold seep field in South China Sea.</title>
        <authorList>
            <person name="Zhang H."/>
            <person name="Wang H."/>
            <person name="Li C."/>
        </authorList>
    </citation>
    <scope>NUCLEOTIDE SEQUENCE [LARGE SCALE GENOMIC DNA]</scope>
    <source>
        <strain evidence="3 4">KXZD1103</strain>
    </source>
</reference>
<name>A0A5J6LDL0_9GAMM</name>
<protein>
    <submittedName>
        <fullName evidence="3">DUF1566 domain-containing protein</fullName>
    </submittedName>
</protein>
<dbReference type="InterPro" id="IPR011460">
    <property type="entry name" value="Lcl_C"/>
</dbReference>